<evidence type="ECO:0000313" key="3">
    <source>
        <dbReference type="Proteomes" id="UP000502508"/>
    </source>
</evidence>
<organism evidence="2 3">
    <name type="scientific">Phytohabitans flavus</name>
    <dbReference type="NCBI Taxonomy" id="1076124"/>
    <lineage>
        <taxon>Bacteria</taxon>
        <taxon>Bacillati</taxon>
        <taxon>Actinomycetota</taxon>
        <taxon>Actinomycetes</taxon>
        <taxon>Micromonosporales</taxon>
        <taxon>Micromonosporaceae</taxon>
    </lineage>
</organism>
<dbReference type="EMBL" id="AP022870">
    <property type="protein sequence ID" value="BCB80455.1"/>
    <property type="molecule type" value="Genomic_DNA"/>
</dbReference>
<reference evidence="2 3" key="1">
    <citation type="submission" date="2020-03" db="EMBL/GenBank/DDBJ databases">
        <title>Whole genome shotgun sequence of Phytohabitans flavus NBRC 107702.</title>
        <authorList>
            <person name="Komaki H."/>
            <person name="Tamura T."/>
        </authorList>
    </citation>
    <scope>NUCLEOTIDE SEQUENCE [LARGE SCALE GENOMIC DNA]</scope>
    <source>
        <strain evidence="2 3">NBRC 107702</strain>
    </source>
</reference>
<dbReference type="InterPro" id="IPR043746">
    <property type="entry name" value="DUF5691"/>
</dbReference>
<proteinExistence type="predicted"/>
<feature type="region of interest" description="Disordered" evidence="1">
    <location>
        <begin position="157"/>
        <end position="201"/>
    </location>
</feature>
<dbReference type="AlphaFoldDB" id="A0A6F8Y2Y9"/>
<evidence type="ECO:0000313" key="2">
    <source>
        <dbReference type="EMBL" id="BCB80455.1"/>
    </source>
</evidence>
<gene>
    <name evidence="2" type="ORF">Pflav_068650</name>
</gene>
<evidence type="ECO:0008006" key="4">
    <source>
        <dbReference type="Google" id="ProtNLM"/>
    </source>
</evidence>
<name>A0A6F8Y2Y9_9ACTN</name>
<keyword evidence="3" id="KW-1185">Reference proteome</keyword>
<dbReference type="Pfam" id="PF18944">
    <property type="entry name" value="DUF5691"/>
    <property type="match status" value="1"/>
</dbReference>
<feature type="compositionally biased region" description="Low complexity" evidence="1">
    <location>
        <begin position="192"/>
        <end position="201"/>
    </location>
</feature>
<evidence type="ECO:0000256" key="1">
    <source>
        <dbReference type="SAM" id="MobiDB-lite"/>
    </source>
</evidence>
<dbReference type="Proteomes" id="UP000502508">
    <property type="component" value="Chromosome"/>
</dbReference>
<protein>
    <recommendedName>
        <fullName evidence="4">HEAT repeat domain-containing protein</fullName>
    </recommendedName>
</protein>
<sequence length="201" mass="21982">MRATDPAAGLALLTETFAAEDPDDRARLLGALATGLSLADEPLLEQALDDRRKEVRSVAADLLSALPGSALRQRMAERALVCVRIERRTVGRDRLVVTPPGACDAGMRRDGVQPNPPRGVGPQAWLLEEILARTPLDTWTTGFERTADRVLALPVADDWGRPSTRDSRGPRWSKATRPGSRGWPTRCRGRSARTSTPTTRR</sequence>
<reference evidence="2 3" key="2">
    <citation type="submission" date="2020-03" db="EMBL/GenBank/DDBJ databases">
        <authorList>
            <person name="Ichikawa N."/>
            <person name="Kimura A."/>
            <person name="Kitahashi Y."/>
            <person name="Uohara A."/>
        </authorList>
    </citation>
    <scope>NUCLEOTIDE SEQUENCE [LARGE SCALE GENOMIC DNA]</scope>
    <source>
        <strain evidence="2 3">NBRC 107702</strain>
    </source>
</reference>
<dbReference type="KEGG" id="pfla:Pflav_068650"/>
<accession>A0A6F8Y2Y9</accession>
<feature type="compositionally biased region" description="Basic and acidic residues" evidence="1">
    <location>
        <begin position="158"/>
        <end position="169"/>
    </location>
</feature>